<accession>A0ABV3Z4X1</accession>
<evidence type="ECO:0000256" key="1">
    <source>
        <dbReference type="SAM" id="Phobius"/>
    </source>
</evidence>
<sequence length="149" mass="15889">MMFFKIPPSWRKKAMKRANQKAQEKGAMMPSPEYEEAPRSSAAWLYIPVLLILFLGGALSFGAYFFGDTQLSIAESLVAGYVGVAAMIVAIIMTIVGLVLGLVGALFGIATAGGAVLFTLFIIGSPIIALVLIVVLMRRSKCPNPAAHE</sequence>
<dbReference type="Proteomes" id="UP001560685">
    <property type="component" value="Unassembled WGS sequence"/>
</dbReference>
<organism evidence="2 3">
    <name type="scientific">Hyphococcus lacteus</name>
    <dbReference type="NCBI Taxonomy" id="3143536"/>
    <lineage>
        <taxon>Bacteria</taxon>
        <taxon>Pseudomonadati</taxon>
        <taxon>Pseudomonadota</taxon>
        <taxon>Alphaproteobacteria</taxon>
        <taxon>Parvularculales</taxon>
        <taxon>Parvularculaceae</taxon>
        <taxon>Hyphococcus</taxon>
    </lineage>
</organism>
<dbReference type="InterPro" id="IPR036259">
    <property type="entry name" value="MFS_trans_sf"/>
</dbReference>
<proteinExistence type="predicted"/>
<evidence type="ECO:0000313" key="3">
    <source>
        <dbReference type="Proteomes" id="UP001560685"/>
    </source>
</evidence>
<reference evidence="2 3" key="1">
    <citation type="submission" date="2024-05" db="EMBL/GenBank/DDBJ databases">
        <title>Three bacterial strains, DH-69, EH-24, and ECK-19 isolated from coastal sediments.</title>
        <authorList>
            <person name="Ye Y.-Q."/>
            <person name="Du Z.-J."/>
        </authorList>
    </citation>
    <scope>NUCLEOTIDE SEQUENCE [LARGE SCALE GENOMIC DNA]</scope>
    <source>
        <strain evidence="2 3">ECK-19</strain>
    </source>
</reference>
<evidence type="ECO:0008006" key="4">
    <source>
        <dbReference type="Google" id="ProtNLM"/>
    </source>
</evidence>
<keyword evidence="3" id="KW-1185">Reference proteome</keyword>
<name>A0ABV3Z4X1_9PROT</name>
<keyword evidence="1" id="KW-0812">Transmembrane</keyword>
<dbReference type="EMBL" id="JBEHZE010000001">
    <property type="protein sequence ID" value="MEX6633493.1"/>
    <property type="molecule type" value="Genomic_DNA"/>
</dbReference>
<feature type="transmembrane region" description="Helical" evidence="1">
    <location>
        <begin position="43"/>
        <end position="66"/>
    </location>
</feature>
<protein>
    <recommendedName>
        <fullName evidence="4">DUF4064 domain-containing protein</fullName>
    </recommendedName>
</protein>
<feature type="transmembrane region" description="Helical" evidence="1">
    <location>
        <begin position="115"/>
        <end position="136"/>
    </location>
</feature>
<keyword evidence="1" id="KW-0472">Membrane</keyword>
<gene>
    <name evidence="2" type="ORF">ABFZ84_08015</name>
</gene>
<comment type="caution">
    <text evidence="2">The sequence shown here is derived from an EMBL/GenBank/DDBJ whole genome shotgun (WGS) entry which is preliminary data.</text>
</comment>
<dbReference type="SUPFAM" id="SSF103473">
    <property type="entry name" value="MFS general substrate transporter"/>
    <property type="match status" value="1"/>
</dbReference>
<evidence type="ECO:0000313" key="2">
    <source>
        <dbReference type="EMBL" id="MEX6633493.1"/>
    </source>
</evidence>
<dbReference type="RefSeq" id="WP_369313459.1">
    <property type="nucleotide sequence ID" value="NZ_JBEHZE010000001.1"/>
</dbReference>
<keyword evidence="1" id="KW-1133">Transmembrane helix</keyword>
<feature type="transmembrane region" description="Helical" evidence="1">
    <location>
        <begin position="78"/>
        <end position="109"/>
    </location>
</feature>